<comment type="similarity">
    <text evidence="1">Belongs to the bHLH protein family.</text>
</comment>
<proteinExistence type="inferred from homology"/>
<evidence type="ECO:0000259" key="5">
    <source>
        <dbReference type="PROSITE" id="PS50888"/>
    </source>
</evidence>
<comment type="caution">
    <text evidence="7">The sequence shown here is derived from an EMBL/GenBank/DDBJ whole genome shotgun (WGS) entry which is preliminary data.</text>
</comment>
<dbReference type="GO" id="GO:0046983">
    <property type="term" value="F:protein dimerization activity"/>
    <property type="evidence" value="ECO:0007669"/>
    <property type="project" value="InterPro"/>
</dbReference>
<dbReference type="Pfam" id="PF00010">
    <property type="entry name" value="HLH"/>
    <property type="match status" value="1"/>
</dbReference>
<evidence type="ECO:0000313" key="8">
    <source>
        <dbReference type="Proteomes" id="UP000823388"/>
    </source>
</evidence>
<organism evidence="7 8">
    <name type="scientific">Panicum virgatum</name>
    <name type="common">Blackwell switchgrass</name>
    <dbReference type="NCBI Taxonomy" id="38727"/>
    <lineage>
        <taxon>Eukaryota</taxon>
        <taxon>Viridiplantae</taxon>
        <taxon>Streptophyta</taxon>
        <taxon>Embryophyta</taxon>
        <taxon>Tracheophyta</taxon>
        <taxon>Spermatophyta</taxon>
        <taxon>Magnoliopsida</taxon>
        <taxon>Liliopsida</taxon>
        <taxon>Poales</taxon>
        <taxon>Poaceae</taxon>
        <taxon>PACMAD clade</taxon>
        <taxon>Panicoideae</taxon>
        <taxon>Panicodae</taxon>
        <taxon>Paniceae</taxon>
        <taxon>Panicinae</taxon>
        <taxon>Panicum</taxon>
        <taxon>Panicum sect. Hiantes</taxon>
    </lineage>
</organism>
<evidence type="ECO:0000259" key="6">
    <source>
        <dbReference type="PROSITE" id="PS51671"/>
    </source>
</evidence>
<evidence type="ECO:0000256" key="4">
    <source>
        <dbReference type="SAM" id="MobiDB-lite"/>
    </source>
</evidence>
<feature type="domain" description="BHLH" evidence="5">
    <location>
        <begin position="144"/>
        <end position="193"/>
    </location>
</feature>
<keyword evidence="2" id="KW-0805">Transcription regulation</keyword>
<evidence type="ECO:0000256" key="2">
    <source>
        <dbReference type="ARBA" id="ARBA00023015"/>
    </source>
</evidence>
<dbReference type="InterPro" id="IPR052610">
    <property type="entry name" value="bHLH_transcription_regulator"/>
</dbReference>
<dbReference type="SUPFAM" id="SSF47459">
    <property type="entry name" value="HLH, helix-loop-helix DNA-binding domain"/>
    <property type="match status" value="1"/>
</dbReference>
<dbReference type="EMBL" id="CM029054">
    <property type="protein sequence ID" value="KAG2540294.1"/>
    <property type="molecule type" value="Genomic_DNA"/>
</dbReference>
<dbReference type="PANTHER" id="PTHR45959">
    <property type="entry name" value="BHLH TRANSCRIPTION FACTOR"/>
    <property type="match status" value="1"/>
</dbReference>
<gene>
    <name evidence="7" type="ORF">PVAP13_9NG541400</name>
</gene>
<reference evidence="7" key="1">
    <citation type="submission" date="2020-05" db="EMBL/GenBank/DDBJ databases">
        <title>WGS assembly of Panicum virgatum.</title>
        <authorList>
            <person name="Lovell J.T."/>
            <person name="Jenkins J."/>
            <person name="Shu S."/>
            <person name="Juenger T.E."/>
            <person name="Schmutz J."/>
        </authorList>
    </citation>
    <scope>NUCLEOTIDE SEQUENCE</scope>
    <source>
        <strain evidence="7">AP13</strain>
    </source>
</reference>
<feature type="compositionally biased region" description="Low complexity" evidence="4">
    <location>
        <begin position="133"/>
        <end position="142"/>
    </location>
</feature>
<accession>A0A8T0MZ63</accession>
<dbReference type="InterPro" id="IPR011598">
    <property type="entry name" value="bHLH_dom"/>
</dbReference>
<dbReference type="InterPro" id="IPR002912">
    <property type="entry name" value="ACT_dom"/>
</dbReference>
<dbReference type="InterPro" id="IPR036638">
    <property type="entry name" value="HLH_DNA-bd_sf"/>
</dbReference>
<sequence>MEDYSSLFVQWVTNTLELERPAPAVVDDVCGQATTFFPSPQPLPEASSYADEMVQKLLITGAHAAAISSWSSTDTTHDSGGRVLAPRHQAVEGEGHGPPGDGTPETAAATARGMPEQAAYGSLTPPIRRAGLKSTGSKSSSSAPYTHDHIMAERKRREKIKQLFVELSAVIPGLKKMDKATILSEAMMYVKKLQEKLNAWEAVSGVVLEEPLPEIEVQLSGNDVMVRVLCENGKGVVARVLAEVEDLHLSIVGASVMPSPVCTLSITITAKLEAAFMVTAEEVIDRVGTALSQQQI</sequence>
<name>A0A8T0MZ63_PANVG</name>
<protein>
    <recommendedName>
        <fullName evidence="9">BHLH domain-containing protein</fullName>
    </recommendedName>
</protein>
<evidence type="ECO:0008006" key="9">
    <source>
        <dbReference type="Google" id="ProtNLM"/>
    </source>
</evidence>
<evidence type="ECO:0000313" key="7">
    <source>
        <dbReference type="EMBL" id="KAG2540294.1"/>
    </source>
</evidence>
<dbReference type="PROSITE" id="PS50888">
    <property type="entry name" value="BHLH"/>
    <property type="match status" value="1"/>
</dbReference>
<dbReference type="AlphaFoldDB" id="A0A8T0MZ63"/>
<dbReference type="Proteomes" id="UP000823388">
    <property type="component" value="Chromosome 9N"/>
</dbReference>
<keyword evidence="3" id="KW-0804">Transcription</keyword>
<evidence type="ECO:0000256" key="1">
    <source>
        <dbReference type="ARBA" id="ARBA00005510"/>
    </source>
</evidence>
<keyword evidence="8" id="KW-1185">Reference proteome</keyword>
<dbReference type="PANTHER" id="PTHR45959:SF2">
    <property type="entry name" value="BHLH TRANSCRIPTION FACTOR"/>
    <property type="match status" value="1"/>
</dbReference>
<dbReference type="Gene3D" id="4.10.280.10">
    <property type="entry name" value="Helix-loop-helix DNA-binding domain"/>
    <property type="match status" value="1"/>
</dbReference>
<dbReference type="SMART" id="SM00353">
    <property type="entry name" value="HLH"/>
    <property type="match status" value="1"/>
</dbReference>
<feature type="domain" description="ACT" evidence="6">
    <location>
        <begin position="225"/>
        <end position="296"/>
    </location>
</feature>
<evidence type="ECO:0000256" key="3">
    <source>
        <dbReference type="ARBA" id="ARBA00023163"/>
    </source>
</evidence>
<dbReference type="GO" id="GO:0005634">
    <property type="term" value="C:nucleus"/>
    <property type="evidence" value="ECO:0007669"/>
    <property type="project" value="UniProtKB-SubCell"/>
</dbReference>
<dbReference type="PROSITE" id="PS51671">
    <property type="entry name" value="ACT"/>
    <property type="match status" value="1"/>
</dbReference>
<feature type="region of interest" description="Disordered" evidence="4">
    <location>
        <begin position="118"/>
        <end position="146"/>
    </location>
</feature>